<protein>
    <submittedName>
        <fullName evidence="2">Sodium/hydrogen exchanger</fullName>
    </submittedName>
</protein>
<keyword evidence="1" id="KW-1133">Transmembrane helix</keyword>
<reference evidence="2" key="1">
    <citation type="submission" date="2010-12" db="EMBL/GenBank/DDBJ databases">
        <title>Complete sequence of Rhodopseudomonas palustris DX-1.</title>
        <authorList>
            <consortium name="US DOE Joint Genome Institute"/>
            <person name="Lucas S."/>
            <person name="Copeland A."/>
            <person name="Lapidus A."/>
            <person name="Cheng J.-F."/>
            <person name="Goodwin L."/>
            <person name="Pitluck S."/>
            <person name="Misra M."/>
            <person name="Chertkov O."/>
            <person name="Detter J.C."/>
            <person name="Han C."/>
            <person name="Tapia R."/>
            <person name="Land M."/>
            <person name="Hauser L."/>
            <person name="Kyrpides N."/>
            <person name="Ivanova N."/>
            <person name="Ovchinnikova G."/>
            <person name="Logan B."/>
            <person name="Oda Y."/>
            <person name="Harwood C."/>
            <person name="Woyke T."/>
        </authorList>
    </citation>
    <scope>NUCLEOTIDE SEQUENCE [LARGE SCALE GENOMIC DNA]</scope>
    <source>
        <strain evidence="2">DX-1</strain>
    </source>
</reference>
<dbReference type="Proteomes" id="UP000001402">
    <property type="component" value="Chromosome"/>
</dbReference>
<dbReference type="KEGG" id="rpx:Rpdx1_3198"/>
<dbReference type="eggNOG" id="COG4651">
    <property type="taxonomic scope" value="Bacteria"/>
</dbReference>
<evidence type="ECO:0000313" key="2">
    <source>
        <dbReference type="EMBL" id="ADU44777.1"/>
    </source>
</evidence>
<accession>E6VNP9</accession>
<feature type="transmembrane region" description="Helical" evidence="1">
    <location>
        <begin position="32"/>
        <end position="51"/>
    </location>
</feature>
<evidence type="ECO:0000256" key="1">
    <source>
        <dbReference type="SAM" id="Phobius"/>
    </source>
</evidence>
<dbReference type="STRING" id="652103.Rpdx1_3198"/>
<dbReference type="BioCyc" id="RPAL652103:RPDX1_RS15770-MONOMER"/>
<dbReference type="InterPro" id="IPR038770">
    <property type="entry name" value="Na+/solute_symporter_sf"/>
</dbReference>
<dbReference type="EMBL" id="CP002418">
    <property type="protein sequence ID" value="ADU44777.1"/>
    <property type="molecule type" value="Genomic_DNA"/>
</dbReference>
<dbReference type="Gene3D" id="1.20.1530.20">
    <property type="match status" value="1"/>
</dbReference>
<name>E6VNP9_RHOPX</name>
<sequence length="63" mass="6400">MEFTTSIFGEIATLLMPASVVGFIGLALRQPLIVSFIAVGLLAGPSALGLVKSAEPIGLLSEA</sequence>
<keyword evidence="1" id="KW-0472">Membrane</keyword>
<keyword evidence="1" id="KW-0812">Transmembrane</keyword>
<evidence type="ECO:0000313" key="3">
    <source>
        <dbReference type="Proteomes" id="UP000001402"/>
    </source>
</evidence>
<dbReference type="HOGENOM" id="CLU_2883009_0_0_5"/>
<organism evidence="2 3">
    <name type="scientific">Rhodopseudomonas palustris (strain DX-1)</name>
    <dbReference type="NCBI Taxonomy" id="652103"/>
    <lineage>
        <taxon>Bacteria</taxon>
        <taxon>Pseudomonadati</taxon>
        <taxon>Pseudomonadota</taxon>
        <taxon>Alphaproteobacteria</taxon>
        <taxon>Hyphomicrobiales</taxon>
        <taxon>Nitrobacteraceae</taxon>
        <taxon>Rhodopseudomonas</taxon>
    </lineage>
</organism>
<gene>
    <name evidence="2" type="ordered locus">Rpdx1_3198</name>
</gene>
<dbReference type="AlphaFoldDB" id="E6VNP9"/>
<proteinExistence type="predicted"/>
<feature type="transmembrane region" description="Helical" evidence="1">
    <location>
        <begin position="7"/>
        <end position="26"/>
    </location>
</feature>